<sequence>MLNQQVQSFSASLDSVLQDYAFRAFVRPRTGIPYDGNVPLNFTGIKVAALRELTWPRTRTGVPYDAYVPSNLTGIKLLSHRLTRSRMIQQQLLSLVRKTEVPLPLDAPTRPLLENDYVL</sequence>
<gene>
    <name evidence="1" type="ORF">HAX54_044151</name>
</gene>
<dbReference type="Pfam" id="PF06697">
    <property type="entry name" value="DUF1191"/>
    <property type="match status" value="1"/>
</dbReference>
<proteinExistence type="predicted"/>
<keyword evidence="2" id="KW-1185">Reference proteome</keyword>
<reference evidence="1 2" key="1">
    <citation type="journal article" date="2021" name="BMC Genomics">
        <title>Datura genome reveals duplications of psychoactive alkaloid biosynthetic genes and high mutation rate following tissue culture.</title>
        <authorList>
            <person name="Rajewski A."/>
            <person name="Carter-House D."/>
            <person name="Stajich J."/>
            <person name="Litt A."/>
        </authorList>
    </citation>
    <scope>NUCLEOTIDE SEQUENCE [LARGE SCALE GENOMIC DNA]</scope>
    <source>
        <strain evidence="1">AR-01</strain>
    </source>
</reference>
<dbReference type="PANTHER" id="PTHR33512:SF34">
    <property type="entry name" value="MALECTIN-LIKE DOMAIN-CONTAINING PROTEIN"/>
    <property type="match status" value="1"/>
</dbReference>
<dbReference type="EMBL" id="JACEIK010000067">
    <property type="protein sequence ID" value="MCD7448547.1"/>
    <property type="molecule type" value="Genomic_DNA"/>
</dbReference>
<accession>A0ABS8RP79</accession>
<dbReference type="Proteomes" id="UP000823775">
    <property type="component" value="Unassembled WGS sequence"/>
</dbReference>
<name>A0ABS8RP79_DATST</name>
<protein>
    <submittedName>
        <fullName evidence="1">Uncharacterized protein</fullName>
    </submittedName>
</protein>
<organism evidence="1 2">
    <name type="scientific">Datura stramonium</name>
    <name type="common">Jimsonweed</name>
    <name type="synonym">Common thornapple</name>
    <dbReference type="NCBI Taxonomy" id="4076"/>
    <lineage>
        <taxon>Eukaryota</taxon>
        <taxon>Viridiplantae</taxon>
        <taxon>Streptophyta</taxon>
        <taxon>Embryophyta</taxon>
        <taxon>Tracheophyta</taxon>
        <taxon>Spermatophyta</taxon>
        <taxon>Magnoliopsida</taxon>
        <taxon>eudicotyledons</taxon>
        <taxon>Gunneridae</taxon>
        <taxon>Pentapetalae</taxon>
        <taxon>asterids</taxon>
        <taxon>lamiids</taxon>
        <taxon>Solanales</taxon>
        <taxon>Solanaceae</taxon>
        <taxon>Solanoideae</taxon>
        <taxon>Datureae</taxon>
        <taxon>Datura</taxon>
    </lineage>
</organism>
<dbReference type="PANTHER" id="PTHR33512">
    <property type="entry name" value="PROTEIN, PUTATIVE (DUF1191)-RELATED"/>
    <property type="match status" value="1"/>
</dbReference>
<evidence type="ECO:0000313" key="2">
    <source>
        <dbReference type="Proteomes" id="UP000823775"/>
    </source>
</evidence>
<comment type="caution">
    <text evidence="1">The sequence shown here is derived from an EMBL/GenBank/DDBJ whole genome shotgun (WGS) entry which is preliminary data.</text>
</comment>
<dbReference type="InterPro" id="IPR010605">
    <property type="entry name" value="DUF1191"/>
</dbReference>
<evidence type="ECO:0000313" key="1">
    <source>
        <dbReference type="EMBL" id="MCD7448547.1"/>
    </source>
</evidence>